<protein>
    <recommendedName>
        <fullName evidence="3">Hydroquinone glucosyltransferase</fullName>
    </recommendedName>
</protein>
<dbReference type="PANTHER" id="PTHR48045">
    <property type="entry name" value="UDP-GLYCOSYLTRANSFERASE 72B1"/>
    <property type="match status" value="1"/>
</dbReference>
<sequence>MGKTINIAVVPGVGYSHLVPIPQFSKLLVHLHPYIHVTCLIPTLGSPPSSSKTILQTIPSNINYTFLQPIHPKDLLPQGTTLESQLQLTVTHSLPFIHPALKSLTLRTPLVALVADSFAVEVQDFAKEFNLLSYMYYPGAATTLSLSFYLPKLDEETSCPIEALTEEGSDNPPLYPVGPIISTVTSSGDDANRGLECLTWLDKQQPCSVLCLSGVAHQVVAHLVLHIFQMWHKMTLSFCNLYHPGSWREPRNKGWLFHHGHRRFKSLVIDQCVMHGVPLITWPLFAEQRMNAVLVSEGLKVGMRPRVNENGIVERVEAIFVISLANVGLLTHPLTPSTIGLGAWESTTMGGPNMGGYLCHISSQCGTSNSCVIKCLMEGDELCNRMKKLKENAINALKEYGSSTKTLSQLALKWRNLMHES</sequence>
<dbReference type="Proteomes" id="UP000242715">
    <property type="component" value="Unassembled WGS sequence"/>
</dbReference>
<dbReference type="AlphaFoldDB" id="A0A2Z6N2L1"/>
<reference evidence="2" key="1">
    <citation type="journal article" date="2017" name="Front. Plant Sci.">
        <title>Climate Clever Clovers: New Paradigm to Reduce the Environmental Footprint of Ruminants by Breeding Low Methanogenic Forages Utilizing Haplotype Variation.</title>
        <authorList>
            <person name="Kaur P."/>
            <person name="Appels R."/>
            <person name="Bayer P.E."/>
            <person name="Keeble-Gagnere G."/>
            <person name="Wang J."/>
            <person name="Hirakawa H."/>
            <person name="Shirasawa K."/>
            <person name="Vercoe P."/>
            <person name="Stefanova K."/>
            <person name="Durmic Z."/>
            <person name="Nichols P."/>
            <person name="Revell C."/>
            <person name="Isobe S.N."/>
            <person name="Edwards D."/>
            <person name="Erskine W."/>
        </authorList>
    </citation>
    <scope>NUCLEOTIDE SEQUENCE [LARGE SCALE GENOMIC DNA]</scope>
    <source>
        <strain evidence="2">cv. Daliak</strain>
    </source>
</reference>
<dbReference type="Gene3D" id="3.40.50.2000">
    <property type="entry name" value="Glycogen Phosphorylase B"/>
    <property type="match status" value="4"/>
</dbReference>
<organism evidence="1 2">
    <name type="scientific">Trifolium subterraneum</name>
    <name type="common">Subterranean clover</name>
    <dbReference type="NCBI Taxonomy" id="3900"/>
    <lineage>
        <taxon>Eukaryota</taxon>
        <taxon>Viridiplantae</taxon>
        <taxon>Streptophyta</taxon>
        <taxon>Embryophyta</taxon>
        <taxon>Tracheophyta</taxon>
        <taxon>Spermatophyta</taxon>
        <taxon>Magnoliopsida</taxon>
        <taxon>eudicotyledons</taxon>
        <taxon>Gunneridae</taxon>
        <taxon>Pentapetalae</taxon>
        <taxon>rosids</taxon>
        <taxon>fabids</taxon>
        <taxon>Fabales</taxon>
        <taxon>Fabaceae</taxon>
        <taxon>Papilionoideae</taxon>
        <taxon>50 kb inversion clade</taxon>
        <taxon>NPAAA clade</taxon>
        <taxon>Hologalegina</taxon>
        <taxon>IRL clade</taxon>
        <taxon>Trifolieae</taxon>
        <taxon>Trifolium</taxon>
    </lineage>
</organism>
<evidence type="ECO:0008006" key="3">
    <source>
        <dbReference type="Google" id="ProtNLM"/>
    </source>
</evidence>
<dbReference type="SUPFAM" id="SSF53756">
    <property type="entry name" value="UDP-Glycosyltransferase/glycogen phosphorylase"/>
    <property type="match status" value="1"/>
</dbReference>
<dbReference type="PANTHER" id="PTHR48045:SF23">
    <property type="entry name" value="GLYCOSYLTRANSFERASE"/>
    <property type="match status" value="1"/>
</dbReference>
<keyword evidence="2" id="KW-1185">Reference proteome</keyword>
<evidence type="ECO:0000313" key="2">
    <source>
        <dbReference type="Proteomes" id="UP000242715"/>
    </source>
</evidence>
<proteinExistence type="predicted"/>
<dbReference type="OrthoDB" id="5835829at2759"/>
<name>A0A2Z6N2L1_TRISU</name>
<dbReference type="EMBL" id="DF973625">
    <property type="protein sequence ID" value="GAU36323.1"/>
    <property type="molecule type" value="Genomic_DNA"/>
</dbReference>
<accession>A0A2Z6N2L1</accession>
<gene>
    <name evidence="1" type="ORF">TSUD_353670</name>
</gene>
<evidence type="ECO:0000313" key="1">
    <source>
        <dbReference type="EMBL" id="GAU36323.1"/>
    </source>
</evidence>